<dbReference type="EMBL" id="JALN02000002">
    <property type="protein sequence ID" value="KDE97231.1"/>
    <property type="molecule type" value="Genomic_DNA"/>
</dbReference>
<name>A0A064CC24_9MYCO</name>
<evidence type="ECO:0000313" key="1">
    <source>
        <dbReference type="EMBL" id="KDE97231.1"/>
    </source>
</evidence>
<reference evidence="1" key="1">
    <citation type="submission" date="2014-05" db="EMBL/GenBank/DDBJ databases">
        <title>Genome sequence of Mycobacterium aromaticivorans strain JS19b1T (= DSM 45407T).</title>
        <authorList>
            <person name="Kwak Y."/>
            <person name="Park G.-S."/>
            <person name="Li Q.X."/>
            <person name="Lee S.-E."/>
            <person name="Shin J.-H."/>
        </authorList>
    </citation>
    <scope>NUCLEOTIDE SEQUENCE [LARGE SCALE GENOMIC DNA]</scope>
    <source>
        <strain evidence="1">JS19b1</strain>
    </source>
</reference>
<proteinExistence type="predicted"/>
<dbReference type="AlphaFoldDB" id="A0A064CC24"/>
<organism evidence="1 2">
    <name type="scientific">Mycolicibacterium aromaticivorans JS19b1 = JCM 16368</name>
    <dbReference type="NCBI Taxonomy" id="1440774"/>
    <lineage>
        <taxon>Bacteria</taxon>
        <taxon>Bacillati</taxon>
        <taxon>Actinomycetota</taxon>
        <taxon>Actinomycetes</taxon>
        <taxon>Mycobacteriales</taxon>
        <taxon>Mycobacteriaceae</taxon>
        <taxon>Mycolicibacterium</taxon>
    </lineage>
</organism>
<gene>
    <name evidence="1" type="ORF">Y900_028645</name>
</gene>
<comment type="caution">
    <text evidence="1">The sequence shown here is derived from an EMBL/GenBank/DDBJ whole genome shotgun (WGS) entry which is preliminary data.</text>
</comment>
<protein>
    <submittedName>
        <fullName evidence="1">Uncharacterized protein</fullName>
    </submittedName>
</protein>
<dbReference type="eggNOG" id="ENOG503237E">
    <property type="taxonomic scope" value="Bacteria"/>
</dbReference>
<sequence length="187" mass="20578">MGTALLFTGSLVVMWRTNAAAADRQMRDLDAARTARSEERSVARANQFRDEVASIVVEQKALEEAQLRAALASRLKQIDLDEPQRGLEFIEARQATLVIFNHVEQLVIRAALFTNELKAIAALADLRVLVHRSKDLLTVQDGVDPVDVVTSGLGDETREAFDHVQAVTRELSTADTAPVRPPANTDH</sequence>
<evidence type="ECO:0000313" key="2">
    <source>
        <dbReference type="Proteomes" id="UP000022835"/>
    </source>
</evidence>
<keyword evidence="2" id="KW-1185">Reference proteome</keyword>
<dbReference type="Proteomes" id="UP000022835">
    <property type="component" value="Unassembled WGS sequence"/>
</dbReference>
<accession>A0A064CC24</accession>